<evidence type="ECO:0000313" key="2">
    <source>
        <dbReference type="EMBL" id="THU63959.1"/>
    </source>
</evidence>
<gene>
    <name evidence="2" type="ORF">C4D60_Mb01t21360</name>
</gene>
<reference evidence="2 3" key="1">
    <citation type="journal article" date="2019" name="Nat. Plants">
        <title>Genome sequencing of Musa balbisiana reveals subgenome evolution and function divergence in polyploid bananas.</title>
        <authorList>
            <person name="Yao X."/>
        </authorList>
    </citation>
    <scope>NUCLEOTIDE SEQUENCE [LARGE SCALE GENOMIC DNA]</scope>
    <source>
        <strain evidence="3">cv. DH-PKW</strain>
        <tissue evidence="2">Leaves</tissue>
    </source>
</reference>
<sequence>MSSVGMGMGMRHTLKTKAMMCLRQQLSPAVPIVESSGSRRRKRDPRLPSSARPLASTGYSRSVPTHPHLSSSCPAAGPTRPAHLARCTCRAVGPVGESKAKLNLIRRNVRKGWYRGERKPKEGGRAGVRRRERERKERAGLGGRRERREESRGQKRRDSSVFRTWILGFRFLSGATAAAAEKKGHITCFFSSYSWFDDLNSSMVEGIGH</sequence>
<dbReference type="Proteomes" id="UP000317650">
    <property type="component" value="Chromosome 1"/>
</dbReference>
<proteinExistence type="predicted"/>
<protein>
    <submittedName>
        <fullName evidence="2">Uncharacterized protein</fullName>
    </submittedName>
</protein>
<comment type="caution">
    <text evidence="2">The sequence shown here is derived from an EMBL/GenBank/DDBJ whole genome shotgun (WGS) entry which is preliminary data.</text>
</comment>
<organism evidence="2 3">
    <name type="scientific">Musa balbisiana</name>
    <name type="common">Banana</name>
    <dbReference type="NCBI Taxonomy" id="52838"/>
    <lineage>
        <taxon>Eukaryota</taxon>
        <taxon>Viridiplantae</taxon>
        <taxon>Streptophyta</taxon>
        <taxon>Embryophyta</taxon>
        <taxon>Tracheophyta</taxon>
        <taxon>Spermatophyta</taxon>
        <taxon>Magnoliopsida</taxon>
        <taxon>Liliopsida</taxon>
        <taxon>Zingiberales</taxon>
        <taxon>Musaceae</taxon>
        <taxon>Musa</taxon>
    </lineage>
</organism>
<evidence type="ECO:0000313" key="3">
    <source>
        <dbReference type="Proteomes" id="UP000317650"/>
    </source>
</evidence>
<dbReference type="AlphaFoldDB" id="A0A4S8JQ35"/>
<name>A0A4S8JQ35_MUSBA</name>
<feature type="region of interest" description="Disordered" evidence="1">
    <location>
        <begin position="31"/>
        <end position="81"/>
    </location>
</feature>
<keyword evidence="3" id="KW-1185">Reference proteome</keyword>
<dbReference type="EMBL" id="PYDT01000004">
    <property type="protein sequence ID" value="THU63959.1"/>
    <property type="molecule type" value="Genomic_DNA"/>
</dbReference>
<accession>A0A4S8JQ35</accession>
<feature type="compositionally biased region" description="Polar residues" evidence="1">
    <location>
        <begin position="57"/>
        <end position="73"/>
    </location>
</feature>
<feature type="region of interest" description="Disordered" evidence="1">
    <location>
        <begin position="115"/>
        <end position="155"/>
    </location>
</feature>
<evidence type="ECO:0000256" key="1">
    <source>
        <dbReference type="SAM" id="MobiDB-lite"/>
    </source>
</evidence>